<evidence type="ECO:0000259" key="2">
    <source>
        <dbReference type="Pfam" id="PF17921"/>
    </source>
</evidence>
<organism evidence="3 4">
    <name type="scientific">Heterodera trifolii</name>
    <dbReference type="NCBI Taxonomy" id="157864"/>
    <lineage>
        <taxon>Eukaryota</taxon>
        <taxon>Metazoa</taxon>
        <taxon>Ecdysozoa</taxon>
        <taxon>Nematoda</taxon>
        <taxon>Chromadorea</taxon>
        <taxon>Rhabditida</taxon>
        <taxon>Tylenchina</taxon>
        <taxon>Tylenchomorpha</taxon>
        <taxon>Tylenchoidea</taxon>
        <taxon>Heteroderidae</taxon>
        <taxon>Heteroderinae</taxon>
        <taxon>Heterodera</taxon>
    </lineage>
</organism>
<dbReference type="GO" id="GO:0003964">
    <property type="term" value="F:RNA-directed DNA polymerase activity"/>
    <property type="evidence" value="ECO:0007669"/>
    <property type="project" value="UniProtKB-EC"/>
</dbReference>
<dbReference type="AlphaFoldDB" id="A0ABD2KXB4"/>
<dbReference type="EMBL" id="JBICBT010000614">
    <property type="protein sequence ID" value="KAL3107600.1"/>
    <property type="molecule type" value="Genomic_DNA"/>
</dbReference>
<evidence type="ECO:0000313" key="4">
    <source>
        <dbReference type="Proteomes" id="UP001620626"/>
    </source>
</evidence>
<proteinExistence type="predicted"/>
<accession>A0ABD2KXB4</accession>
<dbReference type="PANTHER" id="PTHR37984">
    <property type="entry name" value="PROTEIN CBG26694"/>
    <property type="match status" value="1"/>
</dbReference>
<dbReference type="InterPro" id="IPR041588">
    <property type="entry name" value="Integrase_H2C2"/>
</dbReference>
<dbReference type="EC" id="2.7.7.49" evidence="1"/>
<name>A0ABD2KXB4_9BILA</name>
<reference evidence="3 4" key="1">
    <citation type="submission" date="2024-10" db="EMBL/GenBank/DDBJ databases">
        <authorList>
            <person name="Kim D."/>
        </authorList>
    </citation>
    <scope>NUCLEOTIDE SEQUENCE [LARGE SCALE GENOMIC DNA]</scope>
    <source>
        <strain evidence="3">BH-2024</strain>
    </source>
</reference>
<evidence type="ECO:0000313" key="3">
    <source>
        <dbReference type="EMBL" id="KAL3107600.1"/>
    </source>
</evidence>
<dbReference type="Gene3D" id="1.10.340.70">
    <property type="match status" value="1"/>
</dbReference>
<sequence>MFGDRTIIPKSLQKQILKLLHQGDPGVKRMKSLARMHVYWPLMDAEIEAFVQKCNSCAAVAKNPIKTTLHAMFVDRDLRRHQQNFVLNLNEDKLRAFFKQNHEYLMTAISKEFLSELITRICG</sequence>
<protein>
    <recommendedName>
        <fullName evidence="1">RNA-directed DNA polymerase</fullName>
        <ecNumber evidence="1">2.7.7.49</ecNumber>
    </recommendedName>
</protein>
<comment type="caution">
    <text evidence="3">The sequence shown here is derived from an EMBL/GenBank/DDBJ whole genome shotgun (WGS) entry which is preliminary data.</text>
</comment>
<evidence type="ECO:0000256" key="1">
    <source>
        <dbReference type="ARBA" id="ARBA00012493"/>
    </source>
</evidence>
<dbReference type="Proteomes" id="UP001620626">
    <property type="component" value="Unassembled WGS sequence"/>
</dbReference>
<feature type="domain" description="Integrase zinc-binding" evidence="2">
    <location>
        <begin position="8"/>
        <end position="60"/>
    </location>
</feature>
<dbReference type="InterPro" id="IPR050951">
    <property type="entry name" value="Retrovirus_Pol_polyprotein"/>
</dbReference>
<dbReference type="FunFam" id="1.10.340.70:FF:000001">
    <property type="entry name" value="Retrovirus-related Pol polyprotein from transposon gypsy-like Protein"/>
    <property type="match status" value="1"/>
</dbReference>
<dbReference type="PANTHER" id="PTHR37984:SF5">
    <property type="entry name" value="PROTEIN NYNRIN-LIKE"/>
    <property type="match status" value="1"/>
</dbReference>
<dbReference type="Pfam" id="PF17921">
    <property type="entry name" value="Integrase_H2C2"/>
    <property type="match status" value="1"/>
</dbReference>
<keyword evidence="4" id="KW-1185">Reference proteome</keyword>
<gene>
    <name evidence="3" type="ORF">niasHT_013249</name>
</gene>